<reference evidence="4 5" key="1">
    <citation type="submission" date="2019-12" db="EMBL/GenBank/DDBJ databases">
        <title>Comparative genomics gives insights into the taxonomy of the Azoarcus-Aromatoleum group and reveals separate origins of nif in the plant-associated Azoarcus and non-plant-associated Aromatoleum sub-groups.</title>
        <authorList>
            <person name="Lafos M."/>
            <person name="Maluk M."/>
            <person name="Batista M."/>
            <person name="Junghare M."/>
            <person name="Carmona M."/>
            <person name="Faoro H."/>
            <person name="Cruz L.M."/>
            <person name="Battistoni F."/>
            <person name="De Souza E."/>
            <person name="Pedrosa F."/>
            <person name="Chen W.-M."/>
            <person name="Poole P.S."/>
            <person name="Dixon R.A."/>
            <person name="James E.K."/>
        </authorList>
    </citation>
    <scope>NUCLEOTIDE SEQUENCE [LARGE SCALE GENOMIC DNA]</scope>
    <source>
        <strain evidence="4 5">T</strain>
    </source>
</reference>
<dbReference type="InterPro" id="IPR008030">
    <property type="entry name" value="NmrA-like"/>
</dbReference>
<comment type="caution">
    <text evidence="4">The sequence shown here is derived from an EMBL/GenBank/DDBJ whole genome shotgun (WGS) entry which is preliminary data.</text>
</comment>
<dbReference type="Proteomes" id="UP000634522">
    <property type="component" value="Unassembled WGS sequence"/>
</dbReference>
<evidence type="ECO:0000313" key="4">
    <source>
        <dbReference type="EMBL" id="NMF98860.1"/>
    </source>
</evidence>
<sequence length="317" mass="35241">MSRKTVTVFAATGSAGSACVEELLRQDVFNVQVLARAGGLQEKSSSGLLNSVDTKQQRWDDWRRRGVVVKQADVTDHASLIPALEGTDYLVSCVPLFATESQYPLIWAAKEAGVERFVPSEFGFIYEWEQFWPTDNAHKTAARQKAFIRRVIELAGLDFTIIPAGLWIEYFMPEPVAVMGDGNTKISWSSACDVGRIIPHVLAHPASRNAVCPVAATAYLTWNELLDARERILGRKVERVYLGHEDWLKAYDETPDGPMKAIVGIGVSATECPEGMPLWAHWNAMHLPAFKGTPLEQLFPEYIEPRVRELQAMLGAA</sequence>
<dbReference type="RefSeq" id="WP_169141546.1">
    <property type="nucleotide sequence ID" value="NZ_WTVS01000033.1"/>
</dbReference>
<dbReference type="Gene3D" id="3.90.25.10">
    <property type="entry name" value="UDP-galactose 4-epimerase, domain 1"/>
    <property type="match status" value="1"/>
</dbReference>
<feature type="domain" description="NmrA-like" evidence="3">
    <location>
        <begin position="3"/>
        <end position="250"/>
    </location>
</feature>
<evidence type="ECO:0000259" key="3">
    <source>
        <dbReference type="Pfam" id="PF05368"/>
    </source>
</evidence>
<dbReference type="PANTHER" id="PTHR47706:SF9">
    <property type="entry name" value="NMRA-LIKE DOMAIN-CONTAINING PROTEIN-RELATED"/>
    <property type="match status" value="1"/>
</dbReference>
<protein>
    <submittedName>
        <fullName evidence="4">NAD(P)H-binding protein</fullName>
    </submittedName>
</protein>
<evidence type="ECO:0000256" key="2">
    <source>
        <dbReference type="ARBA" id="ARBA00023002"/>
    </source>
</evidence>
<dbReference type="PANTHER" id="PTHR47706">
    <property type="entry name" value="NMRA-LIKE FAMILY PROTEIN"/>
    <property type="match status" value="1"/>
</dbReference>
<proteinExistence type="predicted"/>
<dbReference type="PROSITE" id="PS51257">
    <property type="entry name" value="PROKAR_LIPOPROTEIN"/>
    <property type="match status" value="1"/>
</dbReference>
<dbReference type="SUPFAM" id="SSF51735">
    <property type="entry name" value="NAD(P)-binding Rossmann-fold domains"/>
    <property type="match status" value="1"/>
</dbReference>
<evidence type="ECO:0000313" key="5">
    <source>
        <dbReference type="Proteomes" id="UP000634522"/>
    </source>
</evidence>
<keyword evidence="1" id="KW-0521">NADP</keyword>
<dbReference type="Gene3D" id="3.40.50.720">
    <property type="entry name" value="NAD(P)-binding Rossmann-like Domain"/>
    <property type="match status" value="1"/>
</dbReference>
<keyword evidence="2" id="KW-0560">Oxidoreductase</keyword>
<name>A0ABX1NI62_9RHOO</name>
<accession>A0ABX1NI62</accession>
<evidence type="ECO:0000256" key="1">
    <source>
        <dbReference type="ARBA" id="ARBA00022857"/>
    </source>
</evidence>
<organism evidence="4 5">
    <name type="scientific">Aromatoleum toluolicum</name>
    <dbReference type="NCBI Taxonomy" id="90060"/>
    <lineage>
        <taxon>Bacteria</taxon>
        <taxon>Pseudomonadati</taxon>
        <taxon>Pseudomonadota</taxon>
        <taxon>Betaproteobacteria</taxon>
        <taxon>Rhodocyclales</taxon>
        <taxon>Rhodocyclaceae</taxon>
        <taxon>Aromatoleum</taxon>
    </lineage>
</organism>
<dbReference type="InterPro" id="IPR036291">
    <property type="entry name" value="NAD(P)-bd_dom_sf"/>
</dbReference>
<dbReference type="EMBL" id="WTVS01000033">
    <property type="protein sequence ID" value="NMF98860.1"/>
    <property type="molecule type" value="Genomic_DNA"/>
</dbReference>
<dbReference type="InterPro" id="IPR051609">
    <property type="entry name" value="NmrA/Isoflavone_reductase-like"/>
</dbReference>
<dbReference type="Pfam" id="PF05368">
    <property type="entry name" value="NmrA"/>
    <property type="match status" value="1"/>
</dbReference>
<keyword evidence="5" id="KW-1185">Reference proteome</keyword>
<gene>
    <name evidence="4" type="ORF">GPA27_15875</name>
</gene>